<dbReference type="RefSeq" id="WP_300959133.1">
    <property type="nucleotide sequence ID" value="NZ_JAUHJR010000001.1"/>
</dbReference>
<gene>
    <name evidence="2" type="ORF">QWY29_02790</name>
</gene>
<evidence type="ECO:0000256" key="1">
    <source>
        <dbReference type="SAM" id="Phobius"/>
    </source>
</evidence>
<evidence type="ECO:0000313" key="2">
    <source>
        <dbReference type="EMBL" id="MDN4160269.1"/>
    </source>
</evidence>
<keyword evidence="3" id="KW-1185">Reference proteome</keyword>
<evidence type="ECO:0000313" key="3">
    <source>
        <dbReference type="Proteomes" id="UP001168537"/>
    </source>
</evidence>
<dbReference type="EMBL" id="JAUHJR010000001">
    <property type="protein sequence ID" value="MDN4160269.1"/>
    <property type="molecule type" value="Genomic_DNA"/>
</dbReference>
<dbReference type="InterPro" id="IPR014509">
    <property type="entry name" value="YjdF-like"/>
</dbReference>
<name>A0ABT8EQ79_9ACTN</name>
<feature type="transmembrane region" description="Helical" evidence="1">
    <location>
        <begin position="80"/>
        <end position="101"/>
    </location>
</feature>
<feature type="transmembrane region" description="Helical" evidence="1">
    <location>
        <begin position="113"/>
        <end position="133"/>
    </location>
</feature>
<keyword evidence="1" id="KW-0472">Membrane</keyword>
<sequence length="184" mass="18831">MDRLVAADAVRLAALVSLVVGLPAYGGVAGAVFFLVLGGTVVPRAFSAPGALDATYCLTILVAAWAAVLDWYVAVPWLDVVVHAAATGLIAALVQFVLVRVGMASAAETALRLPRTAVMVLTAATGTALAVVWELGEWFGHTYLDSRIQVGYDDTIGDLAAGMVGALVAGVALGSGLLLRGARR</sequence>
<dbReference type="Pfam" id="PF09997">
    <property type="entry name" value="DUF2238"/>
    <property type="match status" value="1"/>
</dbReference>
<proteinExistence type="predicted"/>
<organism evidence="2 3">
    <name type="scientific">Nocardioides abyssi</name>
    <dbReference type="NCBI Taxonomy" id="3058370"/>
    <lineage>
        <taxon>Bacteria</taxon>
        <taxon>Bacillati</taxon>
        <taxon>Actinomycetota</taxon>
        <taxon>Actinomycetes</taxon>
        <taxon>Propionibacteriales</taxon>
        <taxon>Nocardioidaceae</taxon>
        <taxon>Nocardioides</taxon>
    </lineage>
</organism>
<feature type="transmembrane region" description="Helical" evidence="1">
    <location>
        <begin position="54"/>
        <end position="74"/>
    </location>
</feature>
<keyword evidence="1" id="KW-1133">Transmembrane helix</keyword>
<feature type="transmembrane region" description="Helical" evidence="1">
    <location>
        <begin position="12"/>
        <end position="42"/>
    </location>
</feature>
<dbReference type="Proteomes" id="UP001168537">
    <property type="component" value="Unassembled WGS sequence"/>
</dbReference>
<comment type="caution">
    <text evidence="2">The sequence shown here is derived from an EMBL/GenBank/DDBJ whole genome shotgun (WGS) entry which is preliminary data.</text>
</comment>
<accession>A0ABT8EQ79</accession>
<reference evidence="2" key="1">
    <citation type="submission" date="2023-06" db="EMBL/GenBank/DDBJ databases">
        <title>Draft genome sequence of Nocardioides sp. SOB72.</title>
        <authorList>
            <person name="Zhang G."/>
        </authorList>
    </citation>
    <scope>NUCLEOTIDE SEQUENCE</scope>
    <source>
        <strain evidence="2">SOB72</strain>
    </source>
</reference>
<feature type="transmembrane region" description="Helical" evidence="1">
    <location>
        <begin position="159"/>
        <end position="179"/>
    </location>
</feature>
<protein>
    <recommendedName>
        <fullName evidence="4">DUF2238 domain-containing protein</fullName>
    </recommendedName>
</protein>
<keyword evidence="1" id="KW-0812">Transmembrane</keyword>
<evidence type="ECO:0008006" key="4">
    <source>
        <dbReference type="Google" id="ProtNLM"/>
    </source>
</evidence>